<dbReference type="GO" id="GO:0003677">
    <property type="term" value="F:DNA binding"/>
    <property type="evidence" value="ECO:0007669"/>
    <property type="project" value="InterPro"/>
</dbReference>
<accession>A0A285NHY6</accession>
<dbReference type="InterPro" id="IPR013325">
    <property type="entry name" value="RNA_pol_sigma_r2"/>
</dbReference>
<keyword evidence="3" id="KW-0731">Sigma factor</keyword>
<dbReference type="InterPro" id="IPR036388">
    <property type="entry name" value="WH-like_DNA-bd_sf"/>
</dbReference>
<dbReference type="PANTHER" id="PTHR43133:SF32">
    <property type="entry name" value="BLR3042 PROTEIN"/>
    <property type="match status" value="1"/>
</dbReference>
<dbReference type="InterPro" id="IPR039425">
    <property type="entry name" value="RNA_pol_sigma-70-like"/>
</dbReference>
<dbReference type="NCBIfam" id="NF009168">
    <property type="entry name" value="PRK12515.1"/>
    <property type="match status" value="1"/>
</dbReference>
<dbReference type="GO" id="GO:0006352">
    <property type="term" value="P:DNA-templated transcription initiation"/>
    <property type="evidence" value="ECO:0007669"/>
    <property type="project" value="InterPro"/>
</dbReference>
<dbReference type="InterPro" id="IPR014284">
    <property type="entry name" value="RNA_pol_sigma-70_dom"/>
</dbReference>
<reference evidence="7 8" key="1">
    <citation type="submission" date="2017-09" db="EMBL/GenBank/DDBJ databases">
        <authorList>
            <person name="Ehlers B."/>
            <person name="Leendertz F.H."/>
        </authorList>
    </citation>
    <scope>NUCLEOTIDE SEQUENCE [LARGE SCALE GENOMIC DNA]</scope>
    <source>
        <strain evidence="7 8">DSM 18289</strain>
    </source>
</reference>
<name>A0A285NHY6_9HYPH</name>
<dbReference type="EMBL" id="OBEL01000001">
    <property type="protein sequence ID" value="SNZ08523.1"/>
    <property type="molecule type" value="Genomic_DNA"/>
</dbReference>
<dbReference type="InterPro" id="IPR013249">
    <property type="entry name" value="RNA_pol_sigma70_r4_t2"/>
</dbReference>
<dbReference type="RefSeq" id="WP_097152843.1">
    <property type="nucleotide sequence ID" value="NZ_OBEL01000001.1"/>
</dbReference>
<sequence length="189" mass="21682">MSGSESARDLELLRKVADNDRNAIALLYQRHHLRLYRYLLRFVKSDAVAEELVNETFLEVWRAAGRFEGRSKVSSWIISIGRNKAISILRKRSDAELDEDYASGLEDESDTPEVATLKQDKAAALRDCINRLGQQHREVIDLVYYQEKPIKEIAAILEVPENTVKTRVFHARKKLSELMSKAGIDRGWP</sequence>
<dbReference type="NCBIfam" id="TIGR02937">
    <property type="entry name" value="sigma70-ECF"/>
    <property type="match status" value="1"/>
</dbReference>
<dbReference type="SUPFAM" id="SSF88659">
    <property type="entry name" value="Sigma3 and sigma4 domains of RNA polymerase sigma factors"/>
    <property type="match status" value="1"/>
</dbReference>
<proteinExistence type="inferred from homology"/>
<feature type="domain" description="RNA polymerase sigma-70 region 2" evidence="5">
    <location>
        <begin position="27"/>
        <end position="93"/>
    </location>
</feature>
<dbReference type="Pfam" id="PF08281">
    <property type="entry name" value="Sigma70_r4_2"/>
    <property type="match status" value="1"/>
</dbReference>
<organism evidence="7 8">
    <name type="scientific">Cohaesibacter gelatinilyticus</name>
    <dbReference type="NCBI Taxonomy" id="372072"/>
    <lineage>
        <taxon>Bacteria</taxon>
        <taxon>Pseudomonadati</taxon>
        <taxon>Pseudomonadota</taxon>
        <taxon>Alphaproteobacteria</taxon>
        <taxon>Hyphomicrobiales</taxon>
        <taxon>Cohaesibacteraceae</taxon>
    </lineage>
</organism>
<dbReference type="InterPro" id="IPR013324">
    <property type="entry name" value="RNA_pol_sigma_r3/r4-like"/>
</dbReference>
<dbReference type="AlphaFoldDB" id="A0A285NHY6"/>
<dbReference type="Gene3D" id="1.10.10.10">
    <property type="entry name" value="Winged helix-like DNA-binding domain superfamily/Winged helix DNA-binding domain"/>
    <property type="match status" value="1"/>
</dbReference>
<keyword evidence="2" id="KW-0805">Transcription regulation</keyword>
<dbReference type="InterPro" id="IPR007627">
    <property type="entry name" value="RNA_pol_sigma70_r2"/>
</dbReference>
<gene>
    <name evidence="7" type="ORF">SAMN06265368_1716</name>
</gene>
<evidence type="ECO:0000313" key="8">
    <source>
        <dbReference type="Proteomes" id="UP000219439"/>
    </source>
</evidence>
<evidence type="ECO:0000256" key="3">
    <source>
        <dbReference type="ARBA" id="ARBA00023082"/>
    </source>
</evidence>
<dbReference type="Gene3D" id="1.10.1740.10">
    <property type="match status" value="1"/>
</dbReference>
<feature type="domain" description="RNA polymerase sigma factor 70 region 4 type 2" evidence="6">
    <location>
        <begin position="124"/>
        <end position="175"/>
    </location>
</feature>
<comment type="similarity">
    <text evidence="1">Belongs to the sigma-70 factor family. ECF subfamily.</text>
</comment>
<evidence type="ECO:0000313" key="7">
    <source>
        <dbReference type="EMBL" id="SNZ08523.1"/>
    </source>
</evidence>
<keyword evidence="8" id="KW-1185">Reference proteome</keyword>
<evidence type="ECO:0000256" key="2">
    <source>
        <dbReference type="ARBA" id="ARBA00023015"/>
    </source>
</evidence>
<dbReference type="Pfam" id="PF04542">
    <property type="entry name" value="Sigma70_r2"/>
    <property type="match status" value="1"/>
</dbReference>
<protein>
    <submittedName>
        <fullName evidence="7">RNA polymerase sigma-70 factor, ECF subfamily</fullName>
    </submittedName>
</protein>
<dbReference type="Proteomes" id="UP000219439">
    <property type="component" value="Unassembled WGS sequence"/>
</dbReference>
<dbReference type="OrthoDB" id="9803470at2"/>
<evidence type="ECO:0000259" key="6">
    <source>
        <dbReference type="Pfam" id="PF08281"/>
    </source>
</evidence>
<evidence type="ECO:0000256" key="4">
    <source>
        <dbReference type="ARBA" id="ARBA00023163"/>
    </source>
</evidence>
<evidence type="ECO:0000256" key="1">
    <source>
        <dbReference type="ARBA" id="ARBA00010641"/>
    </source>
</evidence>
<dbReference type="SUPFAM" id="SSF88946">
    <property type="entry name" value="Sigma2 domain of RNA polymerase sigma factors"/>
    <property type="match status" value="1"/>
</dbReference>
<dbReference type="CDD" id="cd06171">
    <property type="entry name" value="Sigma70_r4"/>
    <property type="match status" value="1"/>
</dbReference>
<evidence type="ECO:0000259" key="5">
    <source>
        <dbReference type="Pfam" id="PF04542"/>
    </source>
</evidence>
<dbReference type="PANTHER" id="PTHR43133">
    <property type="entry name" value="RNA POLYMERASE ECF-TYPE SIGMA FACTO"/>
    <property type="match status" value="1"/>
</dbReference>
<keyword evidence="4" id="KW-0804">Transcription</keyword>
<dbReference type="GO" id="GO:0016987">
    <property type="term" value="F:sigma factor activity"/>
    <property type="evidence" value="ECO:0007669"/>
    <property type="project" value="UniProtKB-KW"/>
</dbReference>